<feature type="compositionally biased region" description="Polar residues" evidence="1">
    <location>
        <begin position="270"/>
        <end position="281"/>
    </location>
</feature>
<feature type="region of interest" description="Disordered" evidence="1">
    <location>
        <begin position="122"/>
        <end position="249"/>
    </location>
</feature>
<comment type="caution">
    <text evidence="2">The sequence shown here is derived from an EMBL/GenBank/DDBJ whole genome shotgun (WGS) entry which is preliminary data.</text>
</comment>
<keyword evidence="3" id="KW-1185">Reference proteome</keyword>
<evidence type="ECO:0000256" key="1">
    <source>
        <dbReference type="SAM" id="MobiDB-lite"/>
    </source>
</evidence>
<dbReference type="Proteomes" id="UP001221898">
    <property type="component" value="Unassembled WGS sequence"/>
</dbReference>
<dbReference type="InterPro" id="IPR011009">
    <property type="entry name" value="Kinase-like_dom_sf"/>
</dbReference>
<reference evidence="2" key="1">
    <citation type="journal article" date="2023" name="Science">
        <title>Genome structures resolve the early diversification of teleost fishes.</title>
        <authorList>
            <person name="Parey E."/>
            <person name="Louis A."/>
            <person name="Montfort J."/>
            <person name="Bouchez O."/>
            <person name="Roques C."/>
            <person name="Iampietro C."/>
            <person name="Lluch J."/>
            <person name="Castinel A."/>
            <person name="Donnadieu C."/>
            <person name="Desvignes T."/>
            <person name="Floi Bucao C."/>
            <person name="Jouanno E."/>
            <person name="Wen M."/>
            <person name="Mejri S."/>
            <person name="Dirks R."/>
            <person name="Jansen H."/>
            <person name="Henkel C."/>
            <person name="Chen W.J."/>
            <person name="Zahm M."/>
            <person name="Cabau C."/>
            <person name="Klopp C."/>
            <person name="Thompson A.W."/>
            <person name="Robinson-Rechavi M."/>
            <person name="Braasch I."/>
            <person name="Lecointre G."/>
            <person name="Bobe J."/>
            <person name="Postlethwait J.H."/>
            <person name="Berthelot C."/>
            <person name="Roest Crollius H."/>
            <person name="Guiguen Y."/>
        </authorList>
    </citation>
    <scope>NUCLEOTIDE SEQUENCE</scope>
    <source>
        <strain evidence="2">NC1722</strain>
    </source>
</reference>
<feature type="region of interest" description="Disordered" evidence="1">
    <location>
        <begin position="270"/>
        <end position="289"/>
    </location>
</feature>
<evidence type="ECO:0000313" key="2">
    <source>
        <dbReference type="EMBL" id="KAJ8397306.1"/>
    </source>
</evidence>
<protein>
    <recommendedName>
        <fullName evidence="4">Mitogen-activated protein kinase 15</fullName>
    </recommendedName>
</protein>
<gene>
    <name evidence="2" type="ORF">AAFF_G00441400</name>
</gene>
<sequence length="338" mass="36555">MALISDIYSIRAEYGASVIQRMLLRPQVSLEKVLPDSVAPDALDLLRRLLVFNPEKRLSAEQALQHPYVSRSLRGPAQFHNPARQPSLAYEVLLPVGDEVQLSVAQYRNKLYEMMLERRSLQKQGAEPGAGSKDQVRGDSGGQDPPMDQSDASKPSAASPAPPPTRERSRPAASSSYNPITHTDAVDPPTQALSAPANQQRSLGANKRQQVQPASQENATMQPPEGANSSCALPRGRSAPPAHGRTLAPAFLRPPTNALLRHTEPSATGISASSALLNQRTQAREIRPPPRYSKKVFQNSANVGAAGDPRAKLGSYSQAYGTINKTELDNLLMTHTNQ</sequence>
<dbReference type="EMBL" id="JAINUG010000099">
    <property type="protein sequence ID" value="KAJ8397306.1"/>
    <property type="molecule type" value="Genomic_DNA"/>
</dbReference>
<dbReference type="Gene3D" id="1.10.510.10">
    <property type="entry name" value="Transferase(Phosphotransferase) domain 1"/>
    <property type="match status" value="1"/>
</dbReference>
<proteinExistence type="predicted"/>
<organism evidence="2 3">
    <name type="scientific">Aldrovandia affinis</name>
    <dbReference type="NCBI Taxonomy" id="143900"/>
    <lineage>
        <taxon>Eukaryota</taxon>
        <taxon>Metazoa</taxon>
        <taxon>Chordata</taxon>
        <taxon>Craniata</taxon>
        <taxon>Vertebrata</taxon>
        <taxon>Euteleostomi</taxon>
        <taxon>Actinopterygii</taxon>
        <taxon>Neopterygii</taxon>
        <taxon>Teleostei</taxon>
        <taxon>Notacanthiformes</taxon>
        <taxon>Halosauridae</taxon>
        <taxon>Aldrovandia</taxon>
    </lineage>
</organism>
<evidence type="ECO:0008006" key="4">
    <source>
        <dbReference type="Google" id="ProtNLM"/>
    </source>
</evidence>
<dbReference type="Gene3D" id="3.30.200.20">
    <property type="entry name" value="Phosphorylase Kinase, domain 1"/>
    <property type="match status" value="1"/>
</dbReference>
<dbReference type="SUPFAM" id="SSF56112">
    <property type="entry name" value="Protein kinase-like (PK-like)"/>
    <property type="match status" value="1"/>
</dbReference>
<feature type="compositionally biased region" description="Low complexity" evidence="1">
    <location>
        <begin position="150"/>
        <end position="159"/>
    </location>
</feature>
<dbReference type="AlphaFoldDB" id="A0AAD7S7A0"/>
<feature type="compositionally biased region" description="Polar residues" evidence="1">
    <location>
        <begin position="191"/>
        <end position="231"/>
    </location>
</feature>
<accession>A0AAD7S7A0</accession>
<evidence type="ECO:0000313" key="3">
    <source>
        <dbReference type="Proteomes" id="UP001221898"/>
    </source>
</evidence>
<name>A0AAD7S7A0_9TELE</name>